<reference evidence="2 3" key="1">
    <citation type="journal article" date="2021" name="J. Hered.">
        <title>A chromosome-level genome assembly of the parasitoid wasp, Cotesia glomerata (Hymenoptera: Braconidae).</title>
        <authorList>
            <person name="Pinto B.J."/>
            <person name="Weis J.J."/>
            <person name="Gamble T."/>
            <person name="Ode P.J."/>
            <person name="Paul R."/>
            <person name="Zaspel J.M."/>
        </authorList>
    </citation>
    <scope>NUCLEOTIDE SEQUENCE [LARGE SCALE GENOMIC DNA]</scope>
    <source>
        <strain evidence="2">CgM1</strain>
    </source>
</reference>
<dbReference type="Proteomes" id="UP000826195">
    <property type="component" value="Unassembled WGS sequence"/>
</dbReference>
<evidence type="ECO:0000313" key="3">
    <source>
        <dbReference type="Proteomes" id="UP000826195"/>
    </source>
</evidence>
<name>A0AAV7IXW6_COTGL</name>
<proteinExistence type="predicted"/>
<dbReference type="AlphaFoldDB" id="A0AAV7IXW6"/>
<dbReference type="EMBL" id="JAHXZJ010000374">
    <property type="protein sequence ID" value="KAH0561672.1"/>
    <property type="molecule type" value="Genomic_DNA"/>
</dbReference>
<evidence type="ECO:0008006" key="4">
    <source>
        <dbReference type="Google" id="ProtNLM"/>
    </source>
</evidence>
<protein>
    <recommendedName>
        <fullName evidence="4">Splicing factor 3B subunit 1</fullName>
    </recommendedName>
</protein>
<comment type="caution">
    <text evidence="2">The sequence shown here is derived from an EMBL/GenBank/DDBJ whole genome shotgun (WGS) entry which is preliminary data.</text>
</comment>
<feature type="region of interest" description="Disordered" evidence="1">
    <location>
        <begin position="66"/>
        <end position="86"/>
    </location>
</feature>
<organism evidence="2 3">
    <name type="scientific">Cotesia glomerata</name>
    <name type="common">Lepidopteran parasitic wasp</name>
    <name type="synonym">Apanteles glomeratus</name>
    <dbReference type="NCBI Taxonomy" id="32391"/>
    <lineage>
        <taxon>Eukaryota</taxon>
        <taxon>Metazoa</taxon>
        <taxon>Ecdysozoa</taxon>
        <taxon>Arthropoda</taxon>
        <taxon>Hexapoda</taxon>
        <taxon>Insecta</taxon>
        <taxon>Pterygota</taxon>
        <taxon>Neoptera</taxon>
        <taxon>Endopterygota</taxon>
        <taxon>Hymenoptera</taxon>
        <taxon>Apocrita</taxon>
        <taxon>Ichneumonoidea</taxon>
        <taxon>Braconidae</taxon>
        <taxon>Microgastrinae</taxon>
        <taxon>Cotesia</taxon>
    </lineage>
</organism>
<accession>A0AAV7IXW6</accession>
<keyword evidence="3" id="KW-1185">Reference proteome</keyword>
<dbReference type="GO" id="GO:0003729">
    <property type="term" value="F:mRNA binding"/>
    <property type="evidence" value="ECO:0007669"/>
    <property type="project" value="InterPro"/>
</dbReference>
<dbReference type="GO" id="GO:0000245">
    <property type="term" value="P:spliceosomal complex assembly"/>
    <property type="evidence" value="ECO:0007669"/>
    <property type="project" value="InterPro"/>
</dbReference>
<gene>
    <name evidence="2" type="ORF">KQX54_018602</name>
</gene>
<dbReference type="PANTHER" id="PTHR12097">
    <property type="entry name" value="SPLICING FACTOR 3B, SUBUNIT 1-RELATED"/>
    <property type="match status" value="1"/>
</dbReference>
<evidence type="ECO:0000256" key="1">
    <source>
        <dbReference type="SAM" id="MobiDB-lite"/>
    </source>
</evidence>
<sequence length="169" mass="19581">MDSIPRTHEDIEAQIREIQSKKKEIQTAVTEKEQVGLGKTGFYDQDIYDGTNNKFEGYVTSIATNDEADDDDYEPSTFSSNKRAGYNPPAALLNDIAQSDRDYDPFADRKVPKIADREDEYRQKRRHMIISPDRVDPFADVTINTFGIIHFPRILCRRWLKVYNDVEDI</sequence>
<evidence type="ECO:0000313" key="2">
    <source>
        <dbReference type="EMBL" id="KAH0561672.1"/>
    </source>
</evidence>
<dbReference type="InterPro" id="IPR038737">
    <property type="entry name" value="SF3b_su1-like"/>
</dbReference>